<dbReference type="InterPro" id="IPR014748">
    <property type="entry name" value="Enoyl-CoA_hydra_C"/>
</dbReference>
<dbReference type="Gene3D" id="1.10.12.10">
    <property type="entry name" value="Lyase 2-enoyl-coa Hydratase, Chain A, domain 2"/>
    <property type="match status" value="1"/>
</dbReference>
<keyword evidence="2" id="KW-0456">Lyase</keyword>
<dbReference type="RefSeq" id="WP_076609716.1">
    <property type="nucleotide sequence ID" value="NZ_FTNR01000009.1"/>
</dbReference>
<comment type="similarity">
    <text evidence="1">Belongs to the enoyl-CoA hydratase/isomerase family.</text>
</comment>
<dbReference type="PANTHER" id="PTHR11941">
    <property type="entry name" value="ENOYL-COA HYDRATASE-RELATED"/>
    <property type="match status" value="1"/>
</dbReference>
<evidence type="ECO:0000256" key="2">
    <source>
        <dbReference type="ARBA" id="ARBA00023239"/>
    </source>
</evidence>
<dbReference type="CDD" id="cd06558">
    <property type="entry name" value="crotonase-like"/>
    <property type="match status" value="1"/>
</dbReference>
<dbReference type="InterPro" id="IPR029045">
    <property type="entry name" value="ClpP/crotonase-like_dom_sf"/>
</dbReference>
<dbReference type="OrthoDB" id="27846at2157"/>
<dbReference type="STRING" id="308853.SAMN05421752_109158"/>
<evidence type="ECO:0000256" key="1">
    <source>
        <dbReference type="ARBA" id="ARBA00005254"/>
    </source>
</evidence>
<dbReference type="AlphaFoldDB" id="A0A1N7G2Q4"/>
<reference evidence="4" key="1">
    <citation type="submission" date="2017-01" db="EMBL/GenBank/DDBJ databases">
        <authorList>
            <person name="Varghese N."/>
            <person name="Submissions S."/>
        </authorList>
    </citation>
    <scope>NUCLEOTIDE SEQUENCE [LARGE SCALE GENOMIC DNA]</scope>
    <source>
        <strain evidence="4">type strain: HArc-</strain>
    </source>
</reference>
<organism evidence="3 4">
    <name type="scientific">Natronorubrum thiooxidans</name>
    <dbReference type="NCBI Taxonomy" id="308853"/>
    <lineage>
        <taxon>Archaea</taxon>
        <taxon>Methanobacteriati</taxon>
        <taxon>Methanobacteriota</taxon>
        <taxon>Stenosarchaea group</taxon>
        <taxon>Halobacteria</taxon>
        <taxon>Halobacteriales</taxon>
        <taxon>Natrialbaceae</taxon>
        <taxon>Natronorubrum</taxon>
    </lineage>
</organism>
<dbReference type="FunFam" id="1.10.12.10:FF:000001">
    <property type="entry name" value="Probable enoyl-CoA hydratase, mitochondrial"/>
    <property type="match status" value="1"/>
</dbReference>
<accession>A0A1N7G2Q4</accession>
<name>A0A1N7G2Q4_9EURY</name>
<dbReference type="PANTHER" id="PTHR11941:SF54">
    <property type="entry name" value="ENOYL-COA HYDRATASE, MITOCHONDRIAL"/>
    <property type="match status" value="1"/>
</dbReference>
<dbReference type="GO" id="GO:0016836">
    <property type="term" value="F:hydro-lyase activity"/>
    <property type="evidence" value="ECO:0007669"/>
    <property type="project" value="UniProtKB-ARBA"/>
</dbReference>
<gene>
    <name evidence="3" type="ORF">SAMN05421752_109158</name>
</gene>
<evidence type="ECO:0000313" key="3">
    <source>
        <dbReference type="EMBL" id="SIS06848.1"/>
    </source>
</evidence>
<dbReference type="SUPFAM" id="SSF52096">
    <property type="entry name" value="ClpP/crotonase"/>
    <property type="match status" value="1"/>
</dbReference>
<proteinExistence type="inferred from homology"/>
<sequence>MKSIGTGRAAIDWHDRRADVYLSRPDKRNAMTVPLMNDLIAAFERVDANEDIRAVTLLGEGPVFSAGMDLTMMRDRVEPDSEIDRDVFPRLLETIEETRQPVVAGIKRAAPAGAFELTLPCDFRVIGREAKYGLLETTLGTFPHGGGTQRLPRLIGLSKAKELVLMGEFVDPEAAADMGLVHEVVDTDAVDERTKAFADRLCENAPLGLRNAKQALNAALEMPLEQGLDYERQLGYELDDTRDYREGFEARLENREPTFRGE</sequence>
<keyword evidence="4" id="KW-1185">Reference proteome</keyword>
<evidence type="ECO:0000313" key="4">
    <source>
        <dbReference type="Proteomes" id="UP000185936"/>
    </source>
</evidence>
<dbReference type="GO" id="GO:0006635">
    <property type="term" value="P:fatty acid beta-oxidation"/>
    <property type="evidence" value="ECO:0007669"/>
    <property type="project" value="TreeGrafter"/>
</dbReference>
<dbReference type="Pfam" id="PF00378">
    <property type="entry name" value="ECH_1"/>
    <property type="match status" value="1"/>
</dbReference>
<dbReference type="Proteomes" id="UP000185936">
    <property type="component" value="Unassembled WGS sequence"/>
</dbReference>
<dbReference type="InterPro" id="IPR001753">
    <property type="entry name" value="Enoyl-CoA_hydra/iso"/>
</dbReference>
<dbReference type="Gene3D" id="3.90.226.10">
    <property type="entry name" value="2-enoyl-CoA Hydratase, Chain A, domain 1"/>
    <property type="match status" value="1"/>
</dbReference>
<dbReference type="EMBL" id="FTNR01000009">
    <property type="protein sequence ID" value="SIS06848.1"/>
    <property type="molecule type" value="Genomic_DNA"/>
</dbReference>
<protein>
    <submittedName>
        <fullName evidence="3">Enoyl-CoA hydratase</fullName>
    </submittedName>
</protein>